<dbReference type="Proteomes" id="UP000268014">
    <property type="component" value="Unassembled WGS sequence"/>
</dbReference>
<keyword evidence="2" id="KW-1185">Reference proteome</keyword>
<protein>
    <submittedName>
        <fullName evidence="1">Uncharacterized protein</fullName>
    </submittedName>
</protein>
<name>A0A3P7W101_HAEPC</name>
<proteinExistence type="predicted"/>
<organism evidence="1 2">
    <name type="scientific">Haemonchus placei</name>
    <name type="common">Barber's pole worm</name>
    <dbReference type="NCBI Taxonomy" id="6290"/>
    <lineage>
        <taxon>Eukaryota</taxon>
        <taxon>Metazoa</taxon>
        <taxon>Ecdysozoa</taxon>
        <taxon>Nematoda</taxon>
        <taxon>Chromadorea</taxon>
        <taxon>Rhabditida</taxon>
        <taxon>Rhabditina</taxon>
        <taxon>Rhabditomorpha</taxon>
        <taxon>Strongyloidea</taxon>
        <taxon>Trichostrongylidae</taxon>
        <taxon>Haemonchus</taxon>
    </lineage>
</organism>
<evidence type="ECO:0000313" key="2">
    <source>
        <dbReference type="Proteomes" id="UP000268014"/>
    </source>
</evidence>
<dbReference type="EMBL" id="UZAF01017346">
    <property type="protein sequence ID" value="VDO40684.1"/>
    <property type="molecule type" value="Genomic_DNA"/>
</dbReference>
<sequence length="66" mass="7347">MNRSVIPSDCSILFRLGDEDNLNFGMVTSTPPLLACPRSSRIFSPVIDSRNWANGTSWEGRKMTNS</sequence>
<dbReference type="AlphaFoldDB" id="A0A3P7W101"/>
<accession>A0A3P7W101</accession>
<gene>
    <name evidence="1" type="ORF">HPLM_LOCUS10630</name>
</gene>
<reference evidence="1 2" key="1">
    <citation type="submission" date="2018-11" db="EMBL/GenBank/DDBJ databases">
        <authorList>
            <consortium name="Pathogen Informatics"/>
        </authorList>
    </citation>
    <scope>NUCLEOTIDE SEQUENCE [LARGE SCALE GENOMIC DNA]</scope>
    <source>
        <strain evidence="1 2">MHpl1</strain>
    </source>
</reference>
<evidence type="ECO:0000313" key="1">
    <source>
        <dbReference type="EMBL" id="VDO40684.1"/>
    </source>
</evidence>